<dbReference type="PANTHER" id="PTHR12628">
    <property type="entry name" value="POLYCOMB-LIKE TRANSCRIPTION FACTOR"/>
    <property type="match status" value="1"/>
</dbReference>
<keyword evidence="5" id="KW-1185">Reference proteome</keyword>
<dbReference type="AlphaFoldDB" id="A0A8X7XQ39"/>
<dbReference type="EMBL" id="JAAWWB010001678">
    <property type="protein sequence ID" value="KAG6735794.1"/>
    <property type="molecule type" value="Genomic_DNA"/>
</dbReference>
<dbReference type="InterPro" id="IPR001356">
    <property type="entry name" value="HD"/>
</dbReference>
<dbReference type="GO" id="GO:0005634">
    <property type="term" value="C:nucleus"/>
    <property type="evidence" value="ECO:0007669"/>
    <property type="project" value="UniProtKB-SubCell"/>
</dbReference>
<dbReference type="GO" id="GO:0003677">
    <property type="term" value="F:DNA binding"/>
    <property type="evidence" value="ECO:0007669"/>
    <property type="project" value="InterPro"/>
</dbReference>
<feature type="region of interest" description="Disordered" evidence="3">
    <location>
        <begin position="193"/>
        <end position="212"/>
    </location>
</feature>
<accession>A0A8X7XQ39</accession>
<proteinExistence type="predicted"/>
<gene>
    <name evidence="4" type="ORF">POTOM_061542</name>
</gene>
<reference evidence="4" key="1">
    <citation type="journal article" date="2020" name="bioRxiv">
        <title>Hybrid origin of Populus tomentosa Carr. identified through genome sequencing and phylogenomic analysis.</title>
        <authorList>
            <person name="An X."/>
            <person name="Gao K."/>
            <person name="Chen Z."/>
            <person name="Li J."/>
            <person name="Yang X."/>
            <person name="Yang X."/>
            <person name="Zhou J."/>
            <person name="Guo T."/>
            <person name="Zhao T."/>
            <person name="Huang S."/>
            <person name="Miao D."/>
            <person name="Khan W.U."/>
            <person name="Rao P."/>
            <person name="Ye M."/>
            <person name="Lei B."/>
            <person name="Liao W."/>
            <person name="Wang J."/>
            <person name="Ji L."/>
            <person name="Li Y."/>
            <person name="Guo B."/>
            <person name="Mustafa N.S."/>
            <person name="Li S."/>
            <person name="Yun Q."/>
            <person name="Keller S.R."/>
            <person name="Mao J."/>
            <person name="Zhang R."/>
            <person name="Strauss S.H."/>
        </authorList>
    </citation>
    <scope>NUCLEOTIDE SEQUENCE</scope>
    <source>
        <strain evidence="4">GM15</strain>
        <tissue evidence="4">Leaf</tissue>
    </source>
</reference>
<dbReference type="Proteomes" id="UP000886885">
    <property type="component" value="Unassembled WGS sequence"/>
</dbReference>
<evidence type="ECO:0000256" key="2">
    <source>
        <dbReference type="ARBA" id="ARBA00023242"/>
    </source>
</evidence>
<feature type="compositionally biased region" description="Acidic residues" evidence="3">
    <location>
        <begin position="85"/>
        <end position="99"/>
    </location>
</feature>
<keyword evidence="2" id="KW-0539">Nucleus</keyword>
<protein>
    <submittedName>
        <fullName evidence="4">Uncharacterized protein</fullName>
    </submittedName>
</protein>
<evidence type="ECO:0000256" key="1">
    <source>
        <dbReference type="ARBA" id="ARBA00004123"/>
    </source>
</evidence>
<evidence type="ECO:0000313" key="5">
    <source>
        <dbReference type="Proteomes" id="UP000886885"/>
    </source>
</evidence>
<organism evidence="4 5">
    <name type="scientific">Populus tomentosa</name>
    <name type="common">Chinese white poplar</name>
    <dbReference type="NCBI Taxonomy" id="118781"/>
    <lineage>
        <taxon>Eukaryota</taxon>
        <taxon>Viridiplantae</taxon>
        <taxon>Streptophyta</taxon>
        <taxon>Embryophyta</taxon>
        <taxon>Tracheophyta</taxon>
        <taxon>Spermatophyta</taxon>
        <taxon>Magnoliopsida</taxon>
        <taxon>eudicotyledons</taxon>
        <taxon>Gunneridae</taxon>
        <taxon>Pentapetalae</taxon>
        <taxon>rosids</taxon>
        <taxon>fabids</taxon>
        <taxon>Malpighiales</taxon>
        <taxon>Salicaceae</taxon>
        <taxon>Saliceae</taxon>
        <taxon>Populus</taxon>
    </lineage>
</organism>
<evidence type="ECO:0000313" key="4">
    <source>
        <dbReference type="EMBL" id="KAG6735794.1"/>
    </source>
</evidence>
<dbReference type="PANTHER" id="PTHR12628:SF10">
    <property type="entry name" value="HOMEOBOX DOMAIN-CONTAINING PROTEIN"/>
    <property type="match status" value="1"/>
</dbReference>
<comment type="caution">
    <text evidence="4">The sequence shown here is derived from an EMBL/GenBank/DDBJ whole genome shotgun (WGS) entry which is preliminary data.</text>
</comment>
<comment type="subcellular location">
    <subcellularLocation>
        <location evidence="1">Nucleus</location>
    </subcellularLocation>
</comment>
<feature type="region of interest" description="Disordered" evidence="3">
    <location>
        <begin position="76"/>
        <end position="120"/>
    </location>
</feature>
<dbReference type="CDD" id="cd00086">
    <property type="entry name" value="homeodomain"/>
    <property type="match status" value="1"/>
</dbReference>
<dbReference type="GO" id="GO:0003682">
    <property type="term" value="F:chromatin binding"/>
    <property type="evidence" value="ECO:0007669"/>
    <property type="project" value="TreeGrafter"/>
</dbReference>
<sequence>MFFLPSYETNGLFLRFSVHLIICTSAVPPGDQGWFCKFCECRMDIIEAMMAPFGNHFSEDSSWQVIVKNIKKQQSSDAGNVLVNPEEEWPSDDSEDDNYDPERRDNIMSEAGTNDDASDDISSSPAWVGLQMVRFFWDPGGRSASSVIFSGYAHSVIESLFKTSNYIRYGKFNLYLIWNAEEVFGKDAPAHELASEDEDWGPGKRKRREKESNAASTLMTLPIFRLPPDAVEKLRQVFVENELPSRTVKENLSKELGLEPGRLANGSRNSRYLALKSRKRRRTLHNSSSKVSAEPTLNVMEGKTADLSQDSWEELRQWFVCVRLVVGRLCINMGNNIVRVIIILSFAVGLMHLQHRVLIYSRLTYVSFYHFQMNAECSDDVSLKKLFKSKTKGVKKKVNPISTAAENDMERLCRAKSILEKMKQKVVKLQNGKARKSSKTRPLEEFIVYIPIAELRGKN</sequence>
<dbReference type="GO" id="GO:0045814">
    <property type="term" value="P:negative regulation of gene expression, epigenetic"/>
    <property type="evidence" value="ECO:0007669"/>
    <property type="project" value="TreeGrafter"/>
</dbReference>
<evidence type="ECO:0000256" key="3">
    <source>
        <dbReference type="SAM" id="MobiDB-lite"/>
    </source>
</evidence>
<dbReference type="OrthoDB" id="1903104at2759"/>
<name>A0A8X7XQ39_POPTO</name>